<accession>A0ABP2T8P0</accession>
<protein>
    <submittedName>
        <fullName evidence="2">Integrase core domain protein</fullName>
    </submittedName>
</protein>
<dbReference type="Pfam" id="PF13683">
    <property type="entry name" value="rve_3"/>
    <property type="match status" value="1"/>
</dbReference>
<dbReference type="PANTHER" id="PTHR47515:SF1">
    <property type="entry name" value="BLR2054 PROTEIN"/>
    <property type="match status" value="1"/>
</dbReference>
<comment type="caution">
    <text evidence="2">The sequence shown here is derived from an EMBL/GenBank/DDBJ whole genome shotgun (WGS) entry which is preliminary data.</text>
</comment>
<dbReference type="EMBL" id="AHMH02000080">
    <property type="protein sequence ID" value="EMN00648.1"/>
    <property type="molecule type" value="Genomic_DNA"/>
</dbReference>
<dbReference type="Proteomes" id="UP000012099">
    <property type="component" value="Unassembled WGS sequence"/>
</dbReference>
<dbReference type="PANTHER" id="PTHR47515">
    <property type="entry name" value="LOW CALCIUM RESPONSE LOCUS PROTEIN T"/>
    <property type="match status" value="1"/>
</dbReference>
<keyword evidence="3" id="KW-1185">Reference proteome</keyword>
<feature type="domain" description="Integrase catalytic" evidence="1">
    <location>
        <begin position="1"/>
        <end position="37"/>
    </location>
</feature>
<evidence type="ECO:0000313" key="3">
    <source>
        <dbReference type="Proteomes" id="UP000012099"/>
    </source>
</evidence>
<sequence length="37" mass="4531">PTENAFIESFNGKMRNECLNENWFKNIEEARRLVEDW</sequence>
<organism evidence="2 3">
    <name type="scientific">Leptospira noguchii str. 2007001578</name>
    <dbReference type="NCBI Taxonomy" id="1049974"/>
    <lineage>
        <taxon>Bacteria</taxon>
        <taxon>Pseudomonadati</taxon>
        <taxon>Spirochaetota</taxon>
        <taxon>Spirochaetia</taxon>
        <taxon>Leptospirales</taxon>
        <taxon>Leptospiraceae</taxon>
        <taxon>Leptospira</taxon>
    </lineage>
</organism>
<evidence type="ECO:0000313" key="2">
    <source>
        <dbReference type="EMBL" id="EMN00648.1"/>
    </source>
</evidence>
<evidence type="ECO:0000259" key="1">
    <source>
        <dbReference type="Pfam" id="PF13683"/>
    </source>
</evidence>
<name>A0ABP2T8P0_9LEPT</name>
<gene>
    <name evidence="2" type="ORF">LEP1GSC035_1907</name>
</gene>
<reference evidence="2 3" key="1">
    <citation type="submission" date="2013-01" db="EMBL/GenBank/DDBJ databases">
        <authorList>
            <person name="Harkins D.M."/>
            <person name="Durkin A.S."/>
            <person name="Brinkac L.M."/>
            <person name="Haft D.H."/>
            <person name="Selengut J.D."/>
            <person name="Sanka R."/>
            <person name="DePew J."/>
            <person name="Purushe J."/>
            <person name="Whelen A.C."/>
            <person name="Vinetz J.M."/>
            <person name="Sutton G.G."/>
            <person name="Nierman W.C."/>
            <person name="Fouts D.E."/>
        </authorList>
    </citation>
    <scope>NUCLEOTIDE SEQUENCE [LARGE SCALE GENOMIC DNA]</scope>
    <source>
        <strain evidence="2 3">2007001578</strain>
    </source>
</reference>
<feature type="non-terminal residue" evidence="2">
    <location>
        <position position="1"/>
    </location>
</feature>
<proteinExistence type="predicted"/>
<dbReference type="InterPro" id="IPR001584">
    <property type="entry name" value="Integrase_cat-core"/>
</dbReference>